<dbReference type="PANTHER" id="PTHR23026">
    <property type="entry name" value="NADPH NITROREDUCTASE"/>
    <property type="match status" value="1"/>
</dbReference>
<dbReference type="GO" id="GO:0046857">
    <property type="term" value="F:oxidoreductase activity, acting on other nitrogenous compounds as donors, with NAD or NADP as acceptor"/>
    <property type="evidence" value="ECO:0007669"/>
    <property type="project" value="TreeGrafter"/>
</dbReference>
<dbReference type="STRING" id="523844.MSTHT_0471"/>
<evidence type="ECO:0000256" key="1">
    <source>
        <dbReference type="ARBA" id="ARBA00023027"/>
    </source>
</evidence>
<dbReference type="HOGENOM" id="CLU_1987665_0_0_2"/>
<dbReference type="Gene3D" id="3.40.109.10">
    <property type="entry name" value="NADH Oxidase"/>
    <property type="match status" value="1"/>
</dbReference>
<dbReference type="PATRIC" id="fig|523844.20.peg.612"/>
<dbReference type="InterPro" id="IPR050627">
    <property type="entry name" value="Nitroreductase/BluB"/>
</dbReference>
<dbReference type="GO" id="GO:0046256">
    <property type="term" value="P:2,4,6-trinitrotoluene catabolic process"/>
    <property type="evidence" value="ECO:0007669"/>
    <property type="project" value="TreeGrafter"/>
</dbReference>
<dbReference type="EMBL" id="CP009501">
    <property type="protein sequence ID" value="AKB12229.1"/>
    <property type="molecule type" value="Genomic_DNA"/>
</dbReference>
<gene>
    <name evidence="3" type="ORF">MSTHT_0471</name>
</gene>
<dbReference type="SUPFAM" id="SSF55469">
    <property type="entry name" value="FMN-dependent nitroreductase-like"/>
    <property type="match status" value="1"/>
</dbReference>
<dbReference type="AlphaFoldDB" id="A0A0E3H8E8"/>
<sequence length="125" mass="13507">MICEAKEIAKQYEPLKELANNEGFNIFYGAPTVILVSGKEGAIAIESDCAAATQNMLLAAESIGLGSCWIGFVLVAFNNSKAKEYLKKLGIPEGYKPYASVALGYKNTESPKASPRKPNVINYIK</sequence>
<dbReference type="Pfam" id="PF00881">
    <property type="entry name" value="Nitroreductase"/>
    <property type="match status" value="1"/>
</dbReference>
<accession>A0A0E3H8E8</accession>
<dbReference type="PANTHER" id="PTHR23026:SF125">
    <property type="entry name" value="OXYGEN-INSENSITIVE NAD(P)H NITROREDUCTASE"/>
    <property type="match status" value="1"/>
</dbReference>
<keyword evidence="1" id="KW-0520">NAD</keyword>
<dbReference type="GO" id="GO:0005829">
    <property type="term" value="C:cytosol"/>
    <property type="evidence" value="ECO:0007669"/>
    <property type="project" value="TreeGrafter"/>
</dbReference>
<organism evidence="3 4">
    <name type="scientific">Methanosarcina thermophila (strain ATCC 43570 / DSM 1825 / OCM 12 / VKM B-1830 / TM-1)</name>
    <dbReference type="NCBI Taxonomy" id="523844"/>
    <lineage>
        <taxon>Archaea</taxon>
        <taxon>Methanobacteriati</taxon>
        <taxon>Methanobacteriota</taxon>
        <taxon>Stenosarchaea group</taxon>
        <taxon>Methanomicrobia</taxon>
        <taxon>Methanosarcinales</taxon>
        <taxon>Methanosarcinaceae</taxon>
        <taxon>Methanosarcina</taxon>
    </lineage>
</organism>
<dbReference type="Proteomes" id="UP000066529">
    <property type="component" value="Chromosome"/>
</dbReference>
<dbReference type="KEGG" id="mthr:MSTHT_0471"/>
<protein>
    <submittedName>
        <fullName evidence="3">Nitroreductase</fullName>
    </submittedName>
</protein>
<evidence type="ECO:0000313" key="4">
    <source>
        <dbReference type="Proteomes" id="UP000066529"/>
    </source>
</evidence>
<name>A0A0E3H8E8_METTT</name>
<dbReference type="InterPro" id="IPR029479">
    <property type="entry name" value="Nitroreductase"/>
</dbReference>
<evidence type="ECO:0000313" key="3">
    <source>
        <dbReference type="EMBL" id="AKB12229.1"/>
    </source>
</evidence>
<dbReference type="OrthoDB" id="105365at2157"/>
<dbReference type="InterPro" id="IPR000415">
    <property type="entry name" value="Nitroreductase-like"/>
</dbReference>
<proteinExistence type="predicted"/>
<reference evidence="3 4" key="1">
    <citation type="submission" date="2014-07" db="EMBL/GenBank/DDBJ databases">
        <title>Methanogenic archaea and the global carbon cycle.</title>
        <authorList>
            <person name="Henriksen J.R."/>
            <person name="Luke J."/>
            <person name="Reinhart S."/>
            <person name="Benedict M.N."/>
            <person name="Youngblut N.D."/>
            <person name="Metcalf M.E."/>
            <person name="Whitaker R.J."/>
            <person name="Metcalf W.W."/>
        </authorList>
    </citation>
    <scope>NUCLEOTIDE SEQUENCE [LARGE SCALE GENOMIC DNA]</scope>
    <source>
        <strain evidence="4">ATCC 43570 / DSM 1825 / OCM 12 / VKM B-1830 / TM-1</strain>
    </source>
</reference>
<feature type="domain" description="Nitroreductase" evidence="2">
    <location>
        <begin position="20"/>
        <end position="105"/>
    </location>
</feature>
<evidence type="ECO:0000259" key="2">
    <source>
        <dbReference type="Pfam" id="PF00881"/>
    </source>
</evidence>